<reference evidence="2 3" key="1">
    <citation type="submission" date="2018-01" db="EMBL/GenBank/DDBJ databases">
        <title>Complete and assembled Genome of Pantoea calida DSM22759T.</title>
        <authorList>
            <person name="Stevens M.J.A."/>
            <person name="Zurfluh K."/>
            <person name="Stephan R."/>
        </authorList>
    </citation>
    <scope>NUCLEOTIDE SEQUENCE [LARGE SCALE GENOMIC DNA]</scope>
    <source>
        <strain evidence="2 3">DSM 22759</strain>
    </source>
</reference>
<keyword evidence="3" id="KW-1185">Reference proteome</keyword>
<sequence>MMADKVTTSAAYATSGATFLAGSLSLNEWLAVGGFILAVATFCVNVYFQRKRDRREERLSNARWRVSDESDNPDTQL</sequence>
<proteinExistence type="predicted"/>
<organism evidence="2 3">
    <name type="scientific">Mixta calida</name>
    <dbReference type="NCBI Taxonomy" id="665913"/>
    <lineage>
        <taxon>Bacteria</taxon>
        <taxon>Pseudomonadati</taxon>
        <taxon>Pseudomonadota</taxon>
        <taxon>Gammaproteobacteria</taxon>
        <taxon>Enterobacterales</taxon>
        <taxon>Erwiniaceae</taxon>
        <taxon>Mixta</taxon>
    </lineage>
</organism>
<dbReference type="InterPro" id="IPR032118">
    <property type="entry name" value="Phage_holin_HP1"/>
</dbReference>
<evidence type="ECO:0000256" key="1">
    <source>
        <dbReference type="SAM" id="Phobius"/>
    </source>
</evidence>
<protein>
    <recommendedName>
        <fullName evidence="4">Holin</fullName>
    </recommendedName>
</protein>
<keyword evidence="1" id="KW-0472">Membrane</keyword>
<dbReference type="Pfam" id="PF16080">
    <property type="entry name" value="Phage_holin_2_3"/>
    <property type="match status" value="1"/>
</dbReference>
<evidence type="ECO:0008006" key="4">
    <source>
        <dbReference type="Google" id="ProtNLM"/>
    </source>
</evidence>
<keyword evidence="1" id="KW-1133">Transmembrane helix</keyword>
<feature type="transmembrane region" description="Helical" evidence="1">
    <location>
        <begin position="29"/>
        <end position="48"/>
    </location>
</feature>
<evidence type="ECO:0000313" key="2">
    <source>
        <dbReference type="EMBL" id="AUY27152.1"/>
    </source>
</evidence>
<gene>
    <name evidence="2" type="ORF">C2E16_11720</name>
</gene>
<accession>A0ABM6S6Y6</accession>
<dbReference type="EMBL" id="CP026378">
    <property type="protein sequence ID" value="AUY27152.1"/>
    <property type="molecule type" value="Genomic_DNA"/>
</dbReference>
<evidence type="ECO:0000313" key="3">
    <source>
        <dbReference type="Proteomes" id="UP000237673"/>
    </source>
</evidence>
<keyword evidence="1" id="KW-0812">Transmembrane</keyword>
<name>A0ABM6S6Y6_9GAMM</name>
<dbReference type="Proteomes" id="UP000237673">
    <property type="component" value="Chromosome"/>
</dbReference>